<sequence length="192" mass="21216">MKRRNMVLGVLAAAVFVPASILAFVKPLRAAAPQFVPGVHCVDSGICIDDMSRLEQARTLYSAAVDATSRKVGPFHKPPSVVFCATNACREDFGLGNRAAAAVADWGVAIAPRGWKPYFVVHELIHFRQAEELGNIALLRKPKWLIEGMAYSLSDDPRRPLTQPFEDWRSRFEAWNAARGDAGLWQAADRVE</sequence>
<evidence type="ECO:0008006" key="3">
    <source>
        <dbReference type="Google" id="ProtNLM"/>
    </source>
</evidence>
<accession>A0ABT6AR11</accession>
<name>A0ABT6AR11_9BURK</name>
<gene>
    <name evidence="1" type="ORF">P3W85_19200</name>
</gene>
<evidence type="ECO:0000313" key="1">
    <source>
        <dbReference type="EMBL" id="MDF3835069.1"/>
    </source>
</evidence>
<comment type="caution">
    <text evidence="1">The sequence shown here is derived from an EMBL/GenBank/DDBJ whole genome shotgun (WGS) entry which is preliminary data.</text>
</comment>
<keyword evidence="2" id="KW-1185">Reference proteome</keyword>
<dbReference type="Proteomes" id="UP001216674">
    <property type="component" value="Unassembled WGS sequence"/>
</dbReference>
<proteinExistence type="predicted"/>
<protein>
    <recommendedName>
        <fullName evidence="3">Transmembrane protein</fullName>
    </recommendedName>
</protein>
<dbReference type="RefSeq" id="WP_276265953.1">
    <property type="nucleotide sequence ID" value="NZ_JARJLM010000324.1"/>
</dbReference>
<evidence type="ECO:0000313" key="2">
    <source>
        <dbReference type="Proteomes" id="UP001216674"/>
    </source>
</evidence>
<reference evidence="1 2" key="1">
    <citation type="submission" date="2023-03" db="EMBL/GenBank/DDBJ databases">
        <title>Draft assemblies of triclosan tolerant bacteria isolated from returned activated sludge.</title>
        <authorList>
            <person name="Van Hamelsveld S."/>
        </authorList>
    </citation>
    <scope>NUCLEOTIDE SEQUENCE [LARGE SCALE GENOMIC DNA]</scope>
    <source>
        <strain evidence="1 2">GW210010_S58</strain>
    </source>
</reference>
<organism evidence="1 2">
    <name type="scientific">Cupriavidus basilensis</name>
    <dbReference type="NCBI Taxonomy" id="68895"/>
    <lineage>
        <taxon>Bacteria</taxon>
        <taxon>Pseudomonadati</taxon>
        <taxon>Pseudomonadota</taxon>
        <taxon>Betaproteobacteria</taxon>
        <taxon>Burkholderiales</taxon>
        <taxon>Burkholderiaceae</taxon>
        <taxon>Cupriavidus</taxon>
    </lineage>
</organism>
<dbReference type="EMBL" id="JARJLM010000324">
    <property type="protein sequence ID" value="MDF3835069.1"/>
    <property type="molecule type" value="Genomic_DNA"/>
</dbReference>